<dbReference type="AlphaFoldDB" id="A0A1W6ZA35"/>
<name>A0A1W6ZA35_9BORD</name>
<dbReference type="KEGG" id="bgm:CAL15_07465"/>
<proteinExistence type="predicted"/>
<feature type="chain" id="PRO_5013117340" description="DUF1800 domain-containing protein" evidence="1">
    <location>
        <begin position="25"/>
        <end position="508"/>
    </location>
</feature>
<accession>A0A1W6ZA35</accession>
<evidence type="ECO:0000256" key="1">
    <source>
        <dbReference type="SAM" id="SignalP"/>
    </source>
</evidence>
<reference evidence="2 3" key="1">
    <citation type="submission" date="2017-05" db="EMBL/GenBank/DDBJ databases">
        <title>Complete and WGS of Bordetella genogroups.</title>
        <authorList>
            <person name="Spilker T."/>
            <person name="LiPuma J."/>
        </authorList>
    </citation>
    <scope>NUCLEOTIDE SEQUENCE [LARGE SCALE GENOMIC DNA]</scope>
    <source>
        <strain evidence="2 3">AU7206</strain>
    </source>
</reference>
<keyword evidence="3" id="KW-1185">Reference proteome</keyword>
<evidence type="ECO:0008006" key="4">
    <source>
        <dbReference type="Google" id="ProtNLM"/>
    </source>
</evidence>
<sequence length="508" mass="56205">MTVLTKIVCHVLCGIVLVCAHAQAADAPPLWAQVNRITWGVTPQELRHAGELGWDAYLDAQLEPDSAATLPADVQMRIDALSISRIDSTRAYRAQVERQIEIRELPTEQRVEAARANRKTAATRLNEAGQRTAWRALYSPNQLHEVMTWFWLNHFSVYAPKGNIGTLVSDYEEHAIRPHALGKFRDLLRATARSPAMLLYLDNARNIKGRLNENYARELMELHTMGVDGGYSQRDVQELARVLTGLGVNASGKPLKLSAAQRGALVEDGLFQFNPARHDNGAKAILGHRIEPGGMDEIDAVLDILARHPSTARLISRKLAQYFVADRPSQALVNRMAQTFLESDGDIARTLRTMFDSAEFAASLRTGKFKDALQYVYSSFRLAYADMPPIRNVQPVLLQINRLGQGLARRITPDGYPMAQSDWAGSGQMTARFDAARVISSERGRLYIDTSDAPRPELPAASRLVDAYGREGGPFACLAPATLKAIEQAANVPDANALLLSSPEFMRR</sequence>
<keyword evidence="1" id="KW-0732">Signal</keyword>
<dbReference type="OrthoDB" id="9772295at2"/>
<dbReference type="RefSeq" id="WP_086077997.1">
    <property type="nucleotide sequence ID" value="NZ_CP021111.1"/>
</dbReference>
<evidence type="ECO:0000313" key="3">
    <source>
        <dbReference type="Proteomes" id="UP000194161"/>
    </source>
</evidence>
<dbReference type="STRING" id="463040.CAL15_07465"/>
<protein>
    <recommendedName>
        <fullName evidence="4">DUF1800 domain-containing protein</fullName>
    </recommendedName>
</protein>
<dbReference type="InterPro" id="IPR014917">
    <property type="entry name" value="DUF1800"/>
</dbReference>
<dbReference type="Pfam" id="PF08811">
    <property type="entry name" value="DUF1800"/>
    <property type="match status" value="1"/>
</dbReference>
<feature type="signal peptide" evidence="1">
    <location>
        <begin position="1"/>
        <end position="24"/>
    </location>
</feature>
<dbReference type="EMBL" id="CP021111">
    <property type="protein sequence ID" value="ARP94231.1"/>
    <property type="molecule type" value="Genomic_DNA"/>
</dbReference>
<gene>
    <name evidence="2" type="ORF">CAL15_07465</name>
</gene>
<evidence type="ECO:0000313" key="2">
    <source>
        <dbReference type="EMBL" id="ARP94231.1"/>
    </source>
</evidence>
<dbReference type="Proteomes" id="UP000194161">
    <property type="component" value="Chromosome"/>
</dbReference>
<organism evidence="2 3">
    <name type="scientific">Bordetella genomosp. 13</name>
    <dbReference type="NCBI Taxonomy" id="463040"/>
    <lineage>
        <taxon>Bacteria</taxon>
        <taxon>Pseudomonadati</taxon>
        <taxon>Pseudomonadota</taxon>
        <taxon>Betaproteobacteria</taxon>
        <taxon>Burkholderiales</taxon>
        <taxon>Alcaligenaceae</taxon>
        <taxon>Bordetella</taxon>
    </lineage>
</organism>